<protein>
    <submittedName>
        <fullName evidence="2">Uncharacterized protein</fullName>
    </submittedName>
</protein>
<evidence type="ECO:0000313" key="3">
    <source>
        <dbReference type="Proteomes" id="UP000012073"/>
    </source>
</evidence>
<sequence>MCPPATARLHSAPAAVALALEGLAGTRASGCVTATFTATVPASPVARSAPPHRASSARRHAPASPVLIQRALTVFP</sequence>
<feature type="compositionally biased region" description="Low complexity" evidence="1">
    <location>
        <begin position="43"/>
        <end position="54"/>
    </location>
</feature>
<dbReference type="AlphaFoldDB" id="R7QA02"/>
<dbReference type="GeneID" id="17322129"/>
<dbReference type="Proteomes" id="UP000012073">
    <property type="component" value="Unassembled WGS sequence"/>
</dbReference>
<accession>R7QA02</accession>
<proteinExistence type="predicted"/>
<organism evidence="2 3">
    <name type="scientific">Chondrus crispus</name>
    <name type="common">Carrageen Irish moss</name>
    <name type="synonym">Polymorpha crispa</name>
    <dbReference type="NCBI Taxonomy" id="2769"/>
    <lineage>
        <taxon>Eukaryota</taxon>
        <taxon>Rhodophyta</taxon>
        <taxon>Florideophyceae</taxon>
        <taxon>Rhodymeniophycidae</taxon>
        <taxon>Gigartinales</taxon>
        <taxon>Gigartinaceae</taxon>
        <taxon>Chondrus</taxon>
    </lineage>
</organism>
<evidence type="ECO:0000313" key="2">
    <source>
        <dbReference type="EMBL" id="CDF34593.1"/>
    </source>
</evidence>
<dbReference type="EMBL" id="HG001701">
    <property type="protein sequence ID" value="CDF34593.1"/>
    <property type="molecule type" value="Genomic_DNA"/>
</dbReference>
<dbReference type="KEGG" id="ccp:CHC_T00003294001"/>
<gene>
    <name evidence="2" type="ORF">CHC_T00003294001</name>
</gene>
<name>R7QA02_CHOCR</name>
<evidence type="ECO:0000256" key="1">
    <source>
        <dbReference type="SAM" id="MobiDB-lite"/>
    </source>
</evidence>
<feature type="region of interest" description="Disordered" evidence="1">
    <location>
        <begin position="43"/>
        <end position="62"/>
    </location>
</feature>
<dbReference type="RefSeq" id="XP_005714412.1">
    <property type="nucleotide sequence ID" value="XM_005714355.1"/>
</dbReference>
<keyword evidence="3" id="KW-1185">Reference proteome</keyword>
<dbReference type="Gramene" id="CDF34593">
    <property type="protein sequence ID" value="CDF34593"/>
    <property type="gene ID" value="CHC_T00003294001"/>
</dbReference>
<reference evidence="3" key="1">
    <citation type="journal article" date="2013" name="Proc. Natl. Acad. Sci. U.S.A.">
        <title>Genome structure and metabolic features in the red seaweed Chondrus crispus shed light on evolution of the Archaeplastida.</title>
        <authorList>
            <person name="Collen J."/>
            <person name="Porcel B."/>
            <person name="Carre W."/>
            <person name="Ball S.G."/>
            <person name="Chaparro C."/>
            <person name="Tonon T."/>
            <person name="Barbeyron T."/>
            <person name="Michel G."/>
            <person name="Noel B."/>
            <person name="Valentin K."/>
            <person name="Elias M."/>
            <person name="Artiguenave F."/>
            <person name="Arun A."/>
            <person name="Aury J.M."/>
            <person name="Barbosa-Neto J.F."/>
            <person name="Bothwell J.H."/>
            <person name="Bouget F.Y."/>
            <person name="Brillet L."/>
            <person name="Cabello-Hurtado F."/>
            <person name="Capella-Gutierrez S."/>
            <person name="Charrier B."/>
            <person name="Cladiere L."/>
            <person name="Cock J.M."/>
            <person name="Coelho S.M."/>
            <person name="Colleoni C."/>
            <person name="Czjzek M."/>
            <person name="Da Silva C."/>
            <person name="Delage L."/>
            <person name="Denoeud F."/>
            <person name="Deschamps P."/>
            <person name="Dittami S.M."/>
            <person name="Gabaldon T."/>
            <person name="Gachon C.M."/>
            <person name="Groisillier A."/>
            <person name="Herve C."/>
            <person name="Jabbari K."/>
            <person name="Katinka M."/>
            <person name="Kloareg B."/>
            <person name="Kowalczyk N."/>
            <person name="Labadie K."/>
            <person name="Leblanc C."/>
            <person name="Lopez P.J."/>
            <person name="McLachlan D.H."/>
            <person name="Meslet-Cladiere L."/>
            <person name="Moustafa A."/>
            <person name="Nehr Z."/>
            <person name="Nyvall Collen P."/>
            <person name="Panaud O."/>
            <person name="Partensky F."/>
            <person name="Poulain J."/>
            <person name="Rensing S.A."/>
            <person name="Rousvoal S."/>
            <person name="Samson G."/>
            <person name="Symeonidi A."/>
            <person name="Weissenbach J."/>
            <person name="Zambounis A."/>
            <person name="Wincker P."/>
            <person name="Boyen C."/>
        </authorList>
    </citation>
    <scope>NUCLEOTIDE SEQUENCE [LARGE SCALE GENOMIC DNA]</scope>
    <source>
        <strain evidence="3">cv. Stackhouse</strain>
    </source>
</reference>